<dbReference type="GO" id="GO:0046872">
    <property type="term" value="F:metal ion binding"/>
    <property type="evidence" value="ECO:0007669"/>
    <property type="project" value="UniProtKB-KW"/>
</dbReference>
<dbReference type="OrthoDB" id="9769667at2"/>
<feature type="chain" id="PRO_5003992893" evidence="4">
    <location>
        <begin position="29"/>
        <end position="364"/>
    </location>
</feature>
<protein>
    <submittedName>
        <fullName evidence="5">TRAP transporter solute receptor</fullName>
    </submittedName>
</protein>
<keyword evidence="3" id="KW-0479">Metal-binding</keyword>
<dbReference type="Pfam" id="PF03480">
    <property type="entry name" value="DctP"/>
    <property type="match status" value="1"/>
</dbReference>
<keyword evidence="5" id="KW-0675">Receptor</keyword>
<reference evidence="5 6" key="1">
    <citation type="submission" date="2012-12" db="EMBL/GenBank/DDBJ databases">
        <title>Genome Assembly of Photobacterium sp. AK15.</title>
        <authorList>
            <person name="Khatri I."/>
            <person name="Vaidya B."/>
            <person name="Srinivas T.N.R."/>
            <person name="Subramanian S."/>
            <person name="Pinnaka A."/>
        </authorList>
    </citation>
    <scope>NUCLEOTIDE SEQUENCE [LARGE SCALE GENOMIC DNA]</scope>
    <source>
        <strain evidence="5 6">AK15</strain>
    </source>
</reference>
<feature type="binding site" evidence="2">
    <location>
        <position position="160"/>
    </location>
    <ligand>
        <name>substrate</name>
    </ligand>
</feature>
<dbReference type="PATRIC" id="fig|1056511.3.peg.3782"/>
<comment type="caution">
    <text evidence="5">The sequence shown here is derived from an EMBL/GenBank/DDBJ whole genome shotgun (WGS) entry which is preliminary data.</text>
</comment>
<dbReference type="RefSeq" id="WP_007468571.1">
    <property type="nucleotide sequence ID" value="NZ_AMZO01000030.1"/>
</dbReference>
<evidence type="ECO:0000256" key="4">
    <source>
        <dbReference type="SAM" id="SignalP"/>
    </source>
</evidence>
<dbReference type="NCBIfam" id="NF037995">
    <property type="entry name" value="TRAP_S1"/>
    <property type="match status" value="1"/>
</dbReference>
<dbReference type="InterPro" id="IPR018389">
    <property type="entry name" value="DctP_fam"/>
</dbReference>
<accession>L8JA25</accession>
<feature type="binding site" evidence="3">
    <location>
        <position position="244"/>
    </location>
    <ligand>
        <name>substrate</name>
    </ligand>
</feature>
<gene>
    <name evidence="5" type="ORF">C942_02859</name>
</gene>
<feature type="binding site" evidence="3">
    <location>
        <position position="218"/>
    </location>
    <ligand>
        <name>substrate</name>
    </ligand>
</feature>
<dbReference type="Proteomes" id="UP000011134">
    <property type="component" value="Unassembled WGS sequence"/>
</dbReference>
<dbReference type="PANTHER" id="PTHR33376:SF5">
    <property type="entry name" value="EXTRACYTOPLASMIC SOLUTE RECEPTOR PROTEIN"/>
    <property type="match status" value="1"/>
</dbReference>
<dbReference type="GO" id="GO:0055085">
    <property type="term" value="P:transmembrane transport"/>
    <property type="evidence" value="ECO:0007669"/>
    <property type="project" value="InterPro"/>
</dbReference>
<proteinExistence type="predicted"/>
<feature type="binding site" evidence="3">
    <location>
        <position position="219"/>
    </location>
    <ligand>
        <name>Na(+)</name>
        <dbReference type="ChEBI" id="CHEBI:29101"/>
    </ligand>
</feature>
<feature type="binding site" evidence="2">
    <location>
        <position position="181"/>
    </location>
    <ligand>
        <name>substrate</name>
    </ligand>
</feature>
<dbReference type="Gene3D" id="3.40.190.170">
    <property type="entry name" value="Bacterial extracellular solute-binding protein, family 7"/>
    <property type="match status" value="1"/>
</dbReference>
<dbReference type="InterPro" id="IPR026289">
    <property type="entry name" value="SBP_TakP-like"/>
</dbReference>
<dbReference type="InterPro" id="IPR038404">
    <property type="entry name" value="TRAP_DctP_sf"/>
</dbReference>
<dbReference type="PIRSF" id="PIRSF039026">
    <property type="entry name" value="SiaP"/>
    <property type="match status" value="1"/>
</dbReference>
<dbReference type="Gene3D" id="3.40.190.10">
    <property type="entry name" value="Periplasmic binding protein-like II"/>
    <property type="match status" value="1"/>
</dbReference>
<dbReference type="PANTHER" id="PTHR33376">
    <property type="match status" value="1"/>
</dbReference>
<evidence type="ECO:0000256" key="2">
    <source>
        <dbReference type="PIRSR" id="PIRSR039026-1"/>
    </source>
</evidence>
<name>L8JA25_9GAMM</name>
<dbReference type="EMBL" id="AMZO01000030">
    <property type="protein sequence ID" value="ELR64277.1"/>
    <property type="molecule type" value="Genomic_DNA"/>
</dbReference>
<sequence>MQLQDVVRKFAVAAAIVSTLLFPFITNAAEPDKPEHEWKMVTSWPKSYPGLGQGADELAKLINEMSNGRIKVTVYAAGEMVRALDVFDAVSSGKAEMGHSAASYWTDKVPAGQFFAAVPFGLTAQEMNSWIYNAGGLELWHEAYAPFGIIPMPAGSTGVQMGGWFNKEIKTIDDLKGLKMRIPGLAGKVLNQVGVETILLPGSEIYMALKHGKVDAAEWIGPYNDMESGLHRVAKYYYFPGWHEPGTIFEALINKKAFEKLPDDLQSIVMNATRVVNNNVLAEYTARNNAALERLVGIYKINLLPFPPAVLEQLKDISEQVVAEEAKKDPMSQKVYVSYMMFRDQGHDWHSLSEQAYLNARNPQ</sequence>
<keyword evidence="1 4" id="KW-0732">Signal</keyword>
<evidence type="ECO:0000313" key="6">
    <source>
        <dbReference type="Proteomes" id="UP000011134"/>
    </source>
</evidence>
<evidence type="ECO:0000256" key="3">
    <source>
        <dbReference type="PIRSR" id="PIRSR039026-2"/>
    </source>
</evidence>
<evidence type="ECO:0000313" key="5">
    <source>
        <dbReference type="EMBL" id="ELR64277.1"/>
    </source>
</evidence>
<evidence type="ECO:0000256" key="1">
    <source>
        <dbReference type="ARBA" id="ARBA00022729"/>
    </source>
</evidence>
<feature type="signal peptide" evidence="4">
    <location>
        <begin position="1"/>
        <end position="28"/>
    </location>
</feature>
<keyword evidence="6" id="KW-1185">Reference proteome</keyword>
<dbReference type="AlphaFoldDB" id="L8JA25"/>
<dbReference type="SUPFAM" id="SSF53850">
    <property type="entry name" value="Periplasmic binding protein-like II"/>
    <property type="match status" value="1"/>
</dbReference>
<dbReference type="GO" id="GO:0031317">
    <property type="term" value="C:tripartite ATP-independent periplasmic transporter complex"/>
    <property type="evidence" value="ECO:0007669"/>
    <property type="project" value="InterPro"/>
</dbReference>
<organism evidence="5 6">
    <name type="scientific">Photobacterium marinum</name>
    <dbReference type="NCBI Taxonomy" id="1056511"/>
    <lineage>
        <taxon>Bacteria</taxon>
        <taxon>Pseudomonadati</taxon>
        <taxon>Pseudomonadota</taxon>
        <taxon>Gammaproteobacteria</taxon>
        <taxon>Vibrionales</taxon>
        <taxon>Vibrionaceae</taxon>
        <taxon>Photobacterium</taxon>
    </lineage>
</organism>